<sequence length="79" mass="8750">MTELLDLLKDGRARSVEELALSLRTNVEDVRRRMEYLEHAGYLRRVGSCGHSCSGCSSHCGGGLTAGLPVMWEIKRESV</sequence>
<reference evidence="1 2" key="1">
    <citation type="submission" date="2018-08" db="EMBL/GenBank/DDBJ databases">
        <title>A genome reference for cultivated species of the human gut microbiota.</title>
        <authorList>
            <person name="Zou Y."/>
            <person name="Xue W."/>
            <person name="Luo G."/>
        </authorList>
    </citation>
    <scope>NUCLEOTIDE SEQUENCE [LARGE SCALE GENOMIC DNA]</scope>
    <source>
        <strain evidence="1 2">AF19-13AC</strain>
    </source>
</reference>
<name>A0A3E3DCP0_9FIRM</name>
<gene>
    <name evidence="1" type="ORF">DWX31_31125</name>
</gene>
<evidence type="ECO:0000313" key="1">
    <source>
        <dbReference type="EMBL" id="RGD66739.1"/>
    </source>
</evidence>
<dbReference type="SUPFAM" id="SSF46785">
    <property type="entry name" value="Winged helix' DNA-binding domain"/>
    <property type="match status" value="1"/>
</dbReference>
<dbReference type="EMBL" id="QTJW01000036">
    <property type="protein sequence ID" value="RGD66739.1"/>
    <property type="molecule type" value="Genomic_DNA"/>
</dbReference>
<dbReference type="Gene3D" id="1.10.10.10">
    <property type="entry name" value="Winged helix-like DNA-binding domain superfamily/Winged helix DNA-binding domain"/>
    <property type="match status" value="1"/>
</dbReference>
<comment type="caution">
    <text evidence="1">The sequence shown here is derived from an EMBL/GenBank/DDBJ whole genome shotgun (WGS) entry which is preliminary data.</text>
</comment>
<proteinExistence type="predicted"/>
<protein>
    <recommendedName>
        <fullName evidence="3">Transcriptional regulator HTH-type FeoC domain-containing protein</fullName>
    </recommendedName>
</protein>
<evidence type="ECO:0008006" key="3">
    <source>
        <dbReference type="Google" id="ProtNLM"/>
    </source>
</evidence>
<dbReference type="AlphaFoldDB" id="A0A3E3DCP0"/>
<accession>A0A3E3DCP0</accession>
<dbReference type="InterPro" id="IPR036388">
    <property type="entry name" value="WH-like_DNA-bd_sf"/>
</dbReference>
<dbReference type="InterPro" id="IPR036390">
    <property type="entry name" value="WH_DNA-bd_sf"/>
</dbReference>
<dbReference type="RefSeq" id="WP_025531980.1">
    <property type="nucleotide sequence ID" value="NZ_CACRUH010000011.1"/>
</dbReference>
<evidence type="ECO:0000313" key="2">
    <source>
        <dbReference type="Proteomes" id="UP000261023"/>
    </source>
</evidence>
<dbReference type="Proteomes" id="UP000261023">
    <property type="component" value="Unassembled WGS sequence"/>
</dbReference>
<organism evidence="1 2">
    <name type="scientific">Hungatella hathewayi</name>
    <dbReference type="NCBI Taxonomy" id="154046"/>
    <lineage>
        <taxon>Bacteria</taxon>
        <taxon>Bacillati</taxon>
        <taxon>Bacillota</taxon>
        <taxon>Clostridia</taxon>
        <taxon>Lachnospirales</taxon>
        <taxon>Lachnospiraceae</taxon>
        <taxon>Hungatella</taxon>
    </lineage>
</organism>
<dbReference type="OrthoDB" id="1827869at2"/>